<dbReference type="PROSITE" id="PS51352">
    <property type="entry name" value="THIOREDOXIN_2"/>
    <property type="match status" value="1"/>
</dbReference>
<comment type="function">
    <text evidence="1">Thiol-specific peroxidase that catalyzes the reduction of hydrogen peroxide and organic hydroperoxides to water and alcohols, respectively. Plays a role in cell protection against oxidative stress by detoxifying peroxides and as sensor of hydrogen peroxide-mediated signaling events.</text>
</comment>
<comment type="caution">
    <text evidence="13">The sequence shown here is derived from an EMBL/GenBank/DDBJ whole genome shotgun (WGS) entry which is preliminary data.</text>
</comment>
<dbReference type="EC" id="1.11.1.24" evidence="2"/>
<gene>
    <name evidence="13" type="ORF">KY084_02235</name>
</gene>
<keyword evidence="14" id="KW-1185">Reference proteome</keyword>
<dbReference type="PANTHER" id="PTHR42801">
    <property type="entry name" value="THIOREDOXIN-DEPENDENT PEROXIDE REDUCTASE"/>
    <property type="match status" value="1"/>
</dbReference>
<evidence type="ECO:0000256" key="9">
    <source>
        <dbReference type="ARBA" id="ARBA00038489"/>
    </source>
</evidence>
<dbReference type="InterPro" id="IPR050924">
    <property type="entry name" value="Peroxiredoxin_BCP/PrxQ"/>
</dbReference>
<reference evidence="13 14" key="1">
    <citation type="submission" date="2021-07" db="EMBL/GenBank/DDBJ databases">
        <title>Stakelama flava sp. nov., a novel endophytic bacterium isolated from branch of Kandelia candel.</title>
        <authorList>
            <person name="Tuo L."/>
        </authorList>
    </citation>
    <scope>NUCLEOTIDE SEQUENCE [LARGE SCALE GENOMIC DNA]</scope>
    <source>
        <strain evidence="13 14">CBK3Z-3</strain>
    </source>
</reference>
<evidence type="ECO:0000256" key="3">
    <source>
        <dbReference type="ARBA" id="ARBA00022559"/>
    </source>
</evidence>
<dbReference type="RefSeq" id="WP_219236819.1">
    <property type="nucleotide sequence ID" value="NZ_JAHWZX010000002.1"/>
</dbReference>
<evidence type="ECO:0000256" key="7">
    <source>
        <dbReference type="ARBA" id="ARBA00023284"/>
    </source>
</evidence>
<keyword evidence="7" id="KW-0676">Redox-active center</keyword>
<comment type="similarity">
    <text evidence="9">Belongs to the peroxiredoxin family. BCP/PrxQ subfamily.</text>
</comment>
<evidence type="ECO:0000256" key="10">
    <source>
        <dbReference type="ARBA" id="ARBA00042639"/>
    </source>
</evidence>
<keyword evidence="4" id="KW-0049">Antioxidant</keyword>
<evidence type="ECO:0000256" key="6">
    <source>
        <dbReference type="ARBA" id="ARBA00023157"/>
    </source>
</evidence>
<organism evidence="13 14">
    <name type="scientific">Stakelama flava</name>
    <dbReference type="NCBI Taxonomy" id="2860338"/>
    <lineage>
        <taxon>Bacteria</taxon>
        <taxon>Pseudomonadati</taxon>
        <taxon>Pseudomonadota</taxon>
        <taxon>Alphaproteobacteria</taxon>
        <taxon>Sphingomonadales</taxon>
        <taxon>Sphingomonadaceae</taxon>
        <taxon>Stakelama</taxon>
    </lineage>
</organism>
<keyword evidence="6" id="KW-1015">Disulfide bond</keyword>
<evidence type="ECO:0000256" key="1">
    <source>
        <dbReference type="ARBA" id="ARBA00003330"/>
    </source>
</evidence>
<keyword evidence="3" id="KW-0575">Peroxidase</keyword>
<evidence type="ECO:0000256" key="2">
    <source>
        <dbReference type="ARBA" id="ARBA00013017"/>
    </source>
</evidence>
<dbReference type="CDD" id="cd03017">
    <property type="entry name" value="PRX_BCP"/>
    <property type="match status" value="1"/>
</dbReference>
<dbReference type="Proteomes" id="UP001197214">
    <property type="component" value="Unassembled WGS sequence"/>
</dbReference>
<keyword evidence="5" id="KW-0560">Oxidoreductase</keyword>
<feature type="domain" description="Thioredoxin" evidence="12">
    <location>
        <begin position="3"/>
        <end position="156"/>
    </location>
</feature>
<dbReference type="InterPro" id="IPR000866">
    <property type="entry name" value="AhpC/TSA"/>
</dbReference>
<protein>
    <recommendedName>
        <fullName evidence="2">thioredoxin-dependent peroxiredoxin</fullName>
        <ecNumber evidence="2">1.11.1.24</ecNumber>
    </recommendedName>
    <alternativeName>
        <fullName evidence="8">Thioredoxin peroxidase</fullName>
    </alternativeName>
    <alternativeName>
        <fullName evidence="10">Thioredoxin-dependent peroxiredoxin Bcp</fullName>
    </alternativeName>
</protein>
<evidence type="ECO:0000256" key="11">
    <source>
        <dbReference type="ARBA" id="ARBA00049091"/>
    </source>
</evidence>
<name>A0ABS6XHK9_9SPHN</name>
<evidence type="ECO:0000259" key="12">
    <source>
        <dbReference type="PROSITE" id="PS51352"/>
    </source>
</evidence>
<evidence type="ECO:0000256" key="8">
    <source>
        <dbReference type="ARBA" id="ARBA00032824"/>
    </source>
</evidence>
<proteinExistence type="inferred from homology"/>
<evidence type="ECO:0000256" key="5">
    <source>
        <dbReference type="ARBA" id="ARBA00023002"/>
    </source>
</evidence>
<dbReference type="Pfam" id="PF00578">
    <property type="entry name" value="AhpC-TSA"/>
    <property type="match status" value="1"/>
</dbReference>
<dbReference type="InterPro" id="IPR013766">
    <property type="entry name" value="Thioredoxin_domain"/>
</dbReference>
<sequence>MAMQEGDPLPDIDLDLPDGGTVNLKSCAGKPFVLYFYPRDDTSGCTREAQDFSAMIGEFDAAGARILGVSKDSPEKHRKFIGKYALTVPLASDPDGSALETFGAWVEKNMYGRKYMGIERSTFLFDASGRLAHVWRKVRVAGHAEKVLAAVKALPAA</sequence>
<dbReference type="EMBL" id="JAHWZX010000002">
    <property type="protein sequence ID" value="MBW4329693.1"/>
    <property type="molecule type" value="Genomic_DNA"/>
</dbReference>
<evidence type="ECO:0000313" key="14">
    <source>
        <dbReference type="Proteomes" id="UP001197214"/>
    </source>
</evidence>
<dbReference type="PANTHER" id="PTHR42801:SF4">
    <property type="entry name" value="AHPC_TSA FAMILY PROTEIN"/>
    <property type="match status" value="1"/>
</dbReference>
<evidence type="ECO:0000313" key="13">
    <source>
        <dbReference type="EMBL" id="MBW4329693.1"/>
    </source>
</evidence>
<evidence type="ECO:0000256" key="4">
    <source>
        <dbReference type="ARBA" id="ARBA00022862"/>
    </source>
</evidence>
<comment type="catalytic activity">
    <reaction evidence="11">
        <text>a hydroperoxide + [thioredoxin]-dithiol = an alcohol + [thioredoxin]-disulfide + H2O</text>
        <dbReference type="Rhea" id="RHEA:62620"/>
        <dbReference type="Rhea" id="RHEA-COMP:10698"/>
        <dbReference type="Rhea" id="RHEA-COMP:10700"/>
        <dbReference type="ChEBI" id="CHEBI:15377"/>
        <dbReference type="ChEBI" id="CHEBI:29950"/>
        <dbReference type="ChEBI" id="CHEBI:30879"/>
        <dbReference type="ChEBI" id="CHEBI:35924"/>
        <dbReference type="ChEBI" id="CHEBI:50058"/>
        <dbReference type="EC" id="1.11.1.24"/>
    </reaction>
</comment>
<accession>A0ABS6XHK9</accession>